<reference evidence="1" key="1">
    <citation type="submission" date="2022-04" db="EMBL/GenBank/DDBJ databases">
        <title>Chromosome-scale genome assembly of Holotrichia oblita Faldermann.</title>
        <authorList>
            <person name="Rongchong L."/>
        </authorList>
    </citation>
    <scope>NUCLEOTIDE SEQUENCE</scope>
    <source>
        <strain evidence="1">81SQS9</strain>
    </source>
</reference>
<evidence type="ECO:0000313" key="1">
    <source>
        <dbReference type="EMBL" id="KAI4461802.1"/>
    </source>
</evidence>
<proteinExistence type="predicted"/>
<sequence>MTTQANCSRDDTEMEYEILSKIASVWVLKTAEEVSRKTNDGDVSRENVETLLSMEFSHPAKNSTLGLWNVNCAVTDFASYGYTWDVQGCRTRILDSSTTRCTCSRTGTFAVLMTKIPNYVSRLVPWLHFNASQTRIESICNSEEQETKHLIVLVGCATCLALALVSCFALLTCWIVRRTCLEFIKIQCCCSITGAMIVFMYSLGGDLPAVSLSSQVYTMQTPETDNESAPSYQSTYFRKNGSAETHFSNETMCKHKVAEISSPTFKTYASAKFSQARLDCLEYGANVQEFTTISPSVHYEMEYIPSPDILATEKYAELDLVASSMQKPQISSCSPKTVKHQTKSPPPPKITIVTVSSEVDSDSERHQPDGEEKIGTSELSAEIKDKPLVKIDDKLDEMMNQISHDLDYLLNDRDNEVEMQPSLPVTQTLRRLSKPQICVFEQIAEETEDEDIKVPEAITDVSRTEC</sequence>
<dbReference type="Proteomes" id="UP001056778">
    <property type="component" value="Chromosome 5"/>
</dbReference>
<protein>
    <submittedName>
        <fullName evidence="1">Uncharacterized protein</fullName>
    </submittedName>
</protein>
<keyword evidence="2" id="KW-1185">Reference proteome</keyword>
<organism evidence="1 2">
    <name type="scientific">Holotrichia oblita</name>
    <name type="common">Chafer beetle</name>
    <dbReference type="NCBI Taxonomy" id="644536"/>
    <lineage>
        <taxon>Eukaryota</taxon>
        <taxon>Metazoa</taxon>
        <taxon>Ecdysozoa</taxon>
        <taxon>Arthropoda</taxon>
        <taxon>Hexapoda</taxon>
        <taxon>Insecta</taxon>
        <taxon>Pterygota</taxon>
        <taxon>Neoptera</taxon>
        <taxon>Endopterygota</taxon>
        <taxon>Coleoptera</taxon>
        <taxon>Polyphaga</taxon>
        <taxon>Scarabaeiformia</taxon>
        <taxon>Scarabaeidae</taxon>
        <taxon>Melolonthinae</taxon>
        <taxon>Holotrichia</taxon>
    </lineage>
</organism>
<accession>A0ACB9T4R9</accession>
<name>A0ACB9T4R9_HOLOL</name>
<comment type="caution">
    <text evidence="1">The sequence shown here is derived from an EMBL/GenBank/DDBJ whole genome shotgun (WGS) entry which is preliminary data.</text>
</comment>
<gene>
    <name evidence="1" type="ORF">MML48_5g00008867</name>
</gene>
<evidence type="ECO:0000313" key="2">
    <source>
        <dbReference type="Proteomes" id="UP001056778"/>
    </source>
</evidence>
<dbReference type="EMBL" id="CM043019">
    <property type="protein sequence ID" value="KAI4461802.1"/>
    <property type="molecule type" value="Genomic_DNA"/>
</dbReference>